<dbReference type="InterPro" id="IPR027417">
    <property type="entry name" value="P-loop_NTPase"/>
</dbReference>
<comment type="caution">
    <text evidence="8">The sequence shown here is derived from an EMBL/GenBank/DDBJ whole genome shotgun (WGS) entry which is preliminary data.</text>
</comment>
<evidence type="ECO:0000256" key="4">
    <source>
        <dbReference type="ARBA" id="ARBA00023163"/>
    </source>
</evidence>
<dbReference type="Pfam" id="PF13424">
    <property type="entry name" value="TPR_12"/>
    <property type="match status" value="2"/>
</dbReference>
<dbReference type="PROSITE" id="PS50005">
    <property type="entry name" value="TPR"/>
    <property type="match status" value="2"/>
</dbReference>
<evidence type="ECO:0000256" key="3">
    <source>
        <dbReference type="ARBA" id="ARBA00023125"/>
    </source>
</evidence>
<dbReference type="InterPro" id="IPR011990">
    <property type="entry name" value="TPR-like_helical_dom_sf"/>
</dbReference>
<keyword evidence="9" id="KW-1185">Reference proteome</keyword>
<dbReference type="InterPro" id="IPR001867">
    <property type="entry name" value="OmpR/PhoB-type_DNA-bd"/>
</dbReference>
<dbReference type="InterPro" id="IPR019734">
    <property type="entry name" value="TPR_rpt"/>
</dbReference>
<dbReference type="PANTHER" id="PTHR35807">
    <property type="entry name" value="TRANSCRIPTIONAL REGULATOR REDD-RELATED"/>
    <property type="match status" value="1"/>
</dbReference>
<evidence type="ECO:0000313" key="8">
    <source>
        <dbReference type="EMBL" id="PRY41529.1"/>
    </source>
</evidence>
<dbReference type="PROSITE" id="PS51755">
    <property type="entry name" value="OMPR_PHOB"/>
    <property type="match status" value="1"/>
</dbReference>
<sequence>MLGPLEVCRGGVVLGLGGPRQRAVLAALAIRANEVVGVEYLAAAAWQRPPPSLQSNVRTYVAALRRLLAEPATERLVSTPDGYRLVAADGEVDHTAFEDLAGRAGQALRQGDVPAAADLAGRALRIWRGVPLAGLPVGPALETEIARLEERRLTVVELCLEARLLLGEHDEVIAESRGLVAEHPFREKLAEQLMRALHQAGRRAEALEVYRRTRSRVVEELGVEPGPGLREVQQHVLSGTGTGLPRARAVPAELPAAVSAFTGREEHLARLDRVLERTGDAVAVVAISGSAGVGKTALAVQWAHRVAERFPDGQAFIDLGGYGADRPSTPAEVLNRLLGGMGVPSERIPTEPDAMVALYRSHLAGRRVLVVLDNARTAEQVRPLLPGAPGCLVVVTSRDTLEGLAALDGAHPVALHPFTPEESATLLERILDDDRVHTERAAVAELTRLCGHLPLALRLAAARLATRPQHSVRALLEWIRQRDRLSTLQVPGDPLAAVRLAFDHSYLALRPLPRKLFRRLALAPGPTLTGPVAAALADTTVEAAEPLLGVLTAASMVDEPEPGRYRLHDLLRHYAAEKAGAEESEAEREAAIRRVLTWYRHTADAATTVLDPHRRRTVGFDPGEPNRWPVGFDCYDEALAWCEQERANLVAAVRHAADHGVVDLTWQLPVVLFGFLELRRYWPDWIATHRLGLTAAREAGARQAEAWMLNSLGIAYKQTGRMDRAQDCYRESLAIRESTGDRHGQAVTLQNLGAAANHSGRQGEAIERYRAALVIFRQTADRWGEGLSLSNLGEAHRKLGAFDVAVECFEEALPIRRGLGDRRGEGIVLHNLAETFRAAGRPGDAVEHYRTALAIRTAVGDRWGVARTLTGLGHALVDVGRAAAATGYWRQALGIFRELGDPQAAEVAAHLDRVNGRLVPASVAAPRRAPDPS</sequence>
<feature type="DNA-binding region" description="OmpR/PhoB-type" evidence="6">
    <location>
        <begin position="1"/>
        <end position="87"/>
    </location>
</feature>
<evidence type="ECO:0000313" key="9">
    <source>
        <dbReference type="Proteomes" id="UP000239494"/>
    </source>
</evidence>
<dbReference type="SMART" id="SM00862">
    <property type="entry name" value="Trans_reg_C"/>
    <property type="match status" value="1"/>
</dbReference>
<proteinExistence type="inferred from homology"/>
<dbReference type="SMART" id="SM00028">
    <property type="entry name" value="TPR"/>
    <property type="match status" value="5"/>
</dbReference>
<dbReference type="Gene3D" id="3.40.50.300">
    <property type="entry name" value="P-loop containing nucleotide triphosphate hydrolases"/>
    <property type="match status" value="1"/>
</dbReference>
<dbReference type="GO" id="GO:0003677">
    <property type="term" value="F:DNA binding"/>
    <property type="evidence" value="ECO:0007669"/>
    <property type="project" value="UniProtKB-UniRule"/>
</dbReference>
<feature type="repeat" description="TPR" evidence="5">
    <location>
        <begin position="706"/>
        <end position="739"/>
    </location>
</feature>
<dbReference type="RefSeq" id="WP_146174805.1">
    <property type="nucleotide sequence ID" value="NZ_PVTF01000005.1"/>
</dbReference>
<feature type="repeat" description="TPR" evidence="5">
    <location>
        <begin position="786"/>
        <end position="819"/>
    </location>
</feature>
<dbReference type="SUPFAM" id="SSF46894">
    <property type="entry name" value="C-terminal effector domain of the bipartite response regulators"/>
    <property type="match status" value="1"/>
</dbReference>
<dbReference type="Gene3D" id="1.25.40.10">
    <property type="entry name" value="Tetratricopeptide repeat domain"/>
    <property type="match status" value="2"/>
</dbReference>
<dbReference type="PANTHER" id="PTHR35807:SF1">
    <property type="entry name" value="TRANSCRIPTIONAL REGULATOR REDD"/>
    <property type="match status" value="1"/>
</dbReference>
<dbReference type="SUPFAM" id="SSF52540">
    <property type="entry name" value="P-loop containing nucleoside triphosphate hydrolases"/>
    <property type="match status" value="1"/>
</dbReference>
<dbReference type="InterPro" id="IPR005158">
    <property type="entry name" value="BTAD"/>
</dbReference>
<gene>
    <name evidence="8" type="ORF">CLV43_105287</name>
</gene>
<accession>A0A2T0T787</accession>
<name>A0A2T0T787_9PSEU</name>
<dbReference type="Gene3D" id="1.10.10.10">
    <property type="entry name" value="Winged helix-like DNA-binding domain superfamily/Winged helix DNA-binding domain"/>
    <property type="match status" value="1"/>
</dbReference>
<dbReference type="InterPro" id="IPR016032">
    <property type="entry name" value="Sig_transdc_resp-reg_C-effctor"/>
</dbReference>
<dbReference type="CDD" id="cd15831">
    <property type="entry name" value="BTAD"/>
    <property type="match status" value="1"/>
</dbReference>
<dbReference type="EMBL" id="PVTF01000005">
    <property type="protein sequence ID" value="PRY41529.1"/>
    <property type="molecule type" value="Genomic_DNA"/>
</dbReference>
<dbReference type="InterPro" id="IPR002182">
    <property type="entry name" value="NB-ARC"/>
</dbReference>
<dbReference type="GO" id="GO:0000160">
    <property type="term" value="P:phosphorelay signal transduction system"/>
    <property type="evidence" value="ECO:0007669"/>
    <property type="project" value="InterPro"/>
</dbReference>
<keyword evidence="2" id="KW-0805">Transcription regulation</keyword>
<dbReference type="PRINTS" id="PR00364">
    <property type="entry name" value="DISEASERSIST"/>
</dbReference>
<keyword evidence="3 6" id="KW-0238">DNA-binding</keyword>
<dbReference type="AlphaFoldDB" id="A0A2T0T787"/>
<dbReference type="Pfam" id="PF00931">
    <property type="entry name" value="NB-ARC"/>
    <property type="match status" value="1"/>
</dbReference>
<evidence type="ECO:0000259" key="7">
    <source>
        <dbReference type="PROSITE" id="PS51755"/>
    </source>
</evidence>
<evidence type="ECO:0000256" key="2">
    <source>
        <dbReference type="ARBA" id="ARBA00023015"/>
    </source>
</evidence>
<feature type="domain" description="OmpR/PhoB-type" evidence="7">
    <location>
        <begin position="1"/>
        <end position="87"/>
    </location>
</feature>
<evidence type="ECO:0000256" key="1">
    <source>
        <dbReference type="ARBA" id="ARBA00005820"/>
    </source>
</evidence>
<evidence type="ECO:0000256" key="5">
    <source>
        <dbReference type="PROSITE-ProRule" id="PRU00339"/>
    </source>
</evidence>
<dbReference type="InterPro" id="IPR036388">
    <property type="entry name" value="WH-like_DNA-bd_sf"/>
</dbReference>
<dbReference type="Pfam" id="PF00486">
    <property type="entry name" value="Trans_reg_C"/>
    <property type="match status" value="1"/>
</dbReference>
<reference evidence="8 9" key="1">
    <citation type="submission" date="2018-03" db="EMBL/GenBank/DDBJ databases">
        <title>Genomic Encyclopedia of Archaeal and Bacterial Type Strains, Phase II (KMG-II): from individual species to whole genera.</title>
        <authorList>
            <person name="Goeker M."/>
        </authorList>
    </citation>
    <scope>NUCLEOTIDE SEQUENCE [LARGE SCALE GENOMIC DNA]</scope>
    <source>
        <strain evidence="8 9">DSM 44720</strain>
    </source>
</reference>
<dbReference type="SMART" id="SM01043">
    <property type="entry name" value="BTAD"/>
    <property type="match status" value="1"/>
</dbReference>
<dbReference type="SUPFAM" id="SSF48452">
    <property type="entry name" value="TPR-like"/>
    <property type="match status" value="2"/>
</dbReference>
<protein>
    <submittedName>
        <fullName evidence="8">DNA-binding SARP family transcriptional activator</fullName>
    </submittedName>
</protein>
<dbReference type="GO" id="GO:0043531">
    <property type="term" value="F:ADP binding"/>
    <property type="evidence" value="ECO:0007669"/>
    <property type="project" value="InterPro"/>
</dbReference>
<dbReference type="Pfam" id="PF03704">
    <property type="entry name" value="BTAD"/>
    <property type="match status" value="1"/>
</dbReference>
<dbReference type="OrthoDB" id="581105at2"/>
<dbReference type="Proteomes" id="UP000239494">
    <property type="component" value="Unassembled WGS sequence"/>
</dbReference>
<comment type="similarity">
    <text evidence="1">Belongs to the AfsR/DnrI/RedD regulatory family.</text>
</comment>
<dbReference type="InterPro" id="IPR051677">
    <property type="entry name" value="AfsR-DnrI-RedD_regulator"/>
</dbReference>
<keyword evidence="5" id="KW-0802">TPR repeat</keyword>
<evidence type="ECO:0000256" key="6">
    <source>
        <dbReference type="PROSITE-ProRule" id="PRU01091"/>
    </source>
</evidence>
<keyword evidence="4" id="KW-0804">Transcription</keyword>
<dbReference type="GO" id="GO:0006355">
    <property type="term" value="P:regulation of DNA-templated transcription"/>
    <property type="evidence" value="ECO:0007669"/>
    <property type="project" value="InterPro"/>
</dbReference>
<organism evidence="8 9">
    <name type="scientific">Umezawaea tangerina</name>
    <dbReference type="NCBI Taxonomy" id="84725"/>
    <lineage>
        <taxon>Bacteria</taxon>
        <taxon>Bacillati</taxon>
        <taxon>Actinomycetota</taxon>
        <taxon>Actinomycetes</taxon>
        <taxon>Pseudonocardiales</taxon>
        <taxon>Pseudonocardiaceae</taxon>
        <taxon>Umezawaea</taxon>
    </lineage>
</organism>